<evidence type="ECO:0000256" key="5">
    <source>
        <dbReference type="ARBA" id="ARBA00022825"/>
    </source>
</evidence>
<dbReference type="NCBIfam" id="TIGR00706">
    <property type="entry name" value="SppA_dom"/>
    <property type="match status" value="1"/>
</dbReference>
<feature type="active site" description="Proton donor/acceptor" evidence="7">
    <location>
        <position position="201"/>
    </location>
</feature>
<feature type="active site" description="Nucleophile" evidence="7">
    <location>
        <position position="402"/>
    </location>
</feature>
<dbReference type="Pfam" id="PF01343">
    <property type="entry name" value="Peptidase_S49"/>
    <property type="match status" value="2"/>
</dbReference>
<dbReference type="EMBL" id="UGVL01000001">
    <property type="protein sequence ID" value="SUE33235.1"/>
    <property type="molecule type" value="Genomic_DNA"/>
</dbReference>
<dbReference type="Proteomes" id="UP000255233">
    <property type="component" value="Unassembled WGS sequence"/>
</dbReference>
<gene>
    <name evidence="9" type="primary">sppA</name>
    <name evidence="9" type="ORF">NCTC11190_00438</name>
</gene>
<dbReference type="Gene3D" id="3.90.226.10">
    <property type="entry name" value="2-enoyl-CoA Hydratase, Chain A, domain 1"/>
    <property type="match status" value="3"/>
</dbReference>
<dbReference type="InterPro" id="IPR004634">
    <property type="entry name" value="Pept_S49_pIV"/>
</dbReference>
<evidence type="ECO:0000313" key="10">
    <source>
        <dbReference type="Proteomes" id="UP000255233"/>
    </source>
</evidence>
<evidence type="ECO:0000256" key="4">
    <source>
        <dbReference type="ARBA" id="ARBA00022801"/>
    </source>
</evidence>
<evidence type="ECO:0000256" key="7">
    <source>
        <dbReference type="PIRSR" id="PIRSR001217-1"/>
    </source>
</evidence>
<dbReference type="AlphaFoldDB" id="A0A379MNV3"/>
<dbReference type="Gene3D" id="6.20.330.10">
    <property type="match status" value="1"/>
</dbReference>
<dbReference type="CDD" id="cd07018">
    <property type="entry name" value="S49_SppA_67K_type"/>
    <property type="match status" value="1"/>
</dbReference>
<dbReference type="PANTHER" id="PTHR33209:SF1">
    <property type="entry name" value="PEPTIDASE S49 DOMAIN-CONTAINING PROTEIN"/>
    <property type="match status" value="1"/>
</dbReference>
<dbReference type="PIRSF" id="PIRSF001217">
    <property type="entry name" value="Protease_4_SppA"/>
    <property type="match status" value="1"/>
</dbReference>
<dbReference type="NCBIfam" id="TIGR00705">
    <property type="entry name" value="SppA_67K"/>
    <property type="match status" value="1"/>
</dbReference>
<dbReference type="InterPro" id="IPR047272">
    <property type="entry name" value="S49_SppA_C"/>
</dbReference>
<evidence type="ECO:0000256" key="6">
    <source>
        <dbReference type="ARBA" id="ARBA00023136"/>
    </source>
</evidence>
<reference evidence="9 10" key="1">
    <citation type="submission" date="2018-06" db="EMBL/GenBank/DDBJ databases">
        <authorList>
            <consortium name="Pathogen Informatics"/>
            <person name="Doyle S."/>
        </authorList>
    </citation>
    <scope>NUCLEOTIDE SEQUENCE [LARGE SCALE GENOMIC DNA]</scope>
    <source>
        <strain evidence="9 10">NCTC11190</strain>
    </source>
</reference>
<feature type="domain" description="Peptidase S49" evidence="8">
    <location>
        <begin position="133"/>
        <end position="285"/>
    </location>
</feature>
<evidence type="ECO:0000256" key="3">
    <source>
        <dbReference type="ARBA" id="ARBA00022670"/>
    </source>
</evidence>
<dbReference type="SUPFAM" id="SSF52096">
    <property type="entry name" value="ClpP/crotonase"/>
    <property type="match status" value="2"/>
</dbReference>
<dbReference type="InterPro" id="IPR029045">
    <property type="entry name" value="ClpP/crotonase-like_dom_sf"/>
</dbReference>
<dbReference type="GO" id="GO:0006465">
    <property type="term" value="P:signal peptide processing"/>
    <property type="evidence" value="ECO:0007669"/>
    <property type="project" value="InterPro"/>
</dbReference>
<dbReference type="EC" id="3.4.21.-" evidence="9"/>
<keyword evidence="5" id="KW-0720">Serine protease</keyword>
<dbReference type="InterPro" id="IPR047217">
    <property type="entry name" value="S49_SppA_67K_type_N"/>
</dbReference>
<proteinExistence type="inferred from homology"/>
<evidence type="ECO:0000256" key="1">
    <source>
        <dbReference type="ARBA" id="ARBA00004370"/>
    </source>
</evidence>
<feature type="domain" description="Peptidase S49" evidence="8">
    <location>
        <begin position="386"/>
        <end position="537"/>
    </location>
</feature>
<organism evidence="9 10">
    <name type="scientific">Rikenella microfusus</name>
    <dbReference type="NCBI Taxonomy" id="28139"/>
    <lineage>
        <taxon>Bacteria</taxon>
        <taxon>Pseudomonadati</taxon>
        <taxon>Bacteroidota</taxon>
        <taxon>Bacteroidia</taxon>
        <taxon>Bacteroidales</taxon>
        <taxon>Rikenellaceae</taxon>
        <taxon>Rikenella</taxon>
    </lineage>
</organism>
<comment type="subcellular location">
    <subcellularLocation>
        <location evidence="1">Membrane</location>
    </subcellularLocation>
</comment>
<evidence type="ECO:0000313" key="9">
    <source>
        <dbReference type="EMBL" id="SUE33235.1"/>
    </source>
</evidence>
<dbReference type="GO" id="GO:0016020">
    <property type="term" value="C:membrane"/>
    <property type="evidence" value="ECO:0007669"/>
    <property type="project" value="UniProtKB-SubCell"/>
</dbReference>
<sequence>MNSFFKTFFACLLAIFVSGIAFVILSFMMLAGLIAAIGGIGSGSKSAGPVHPHTILRIDLAQPIVDKSKGSAIDLFDYNEFSFREQTTLYEAVALIGKAAEDPVIDGIYLNVPMAIPSSVSTLYELRQALAEFRESGKFVVSYADVYSQDGYYLASAGDKVYLNPQGGLAWQGLASNVIFYKGLLDKLGVQAELIRHGKFKGAGEPFIREQLSDENRLQMESMTRSVWDYLVSEIAESREIAADSLQSYASRLAVATPRDAVRLGFVDSLYYRDQMTDELARLSGQDSTGEPKILPLEDYKFAGRRSAGRATMGNALATDEIALVYADGDIVDAGDRNKQIVGNALAETLAEIRKDDDVKAVVLRVNSPGGSALAAEIIWREVSLLQQAKPVIVSMGNYAASGGYYISCGAEYIVTAPTTLTGSIGVFGLTFNVGEGAREHLGLTADVVKTNPAADLGNMFRPLSPAERLYIQNGVDTVYARFVELVARGRNLTADSVDAMAGGRVWTGVQAMENGLADCTGTLRDAVRIAAEHAGLEPGDYAVRQYPEPETSSFASILGSLTGSAVAKITGGGMPPLGAEALRVREMVTDPGIKAQVPYRIEMQY</sequence>
<keyword evidence="6" id="KW-0472">Membrane</keyword>
<evidence type="ECO:0000256" key="2">
    <source>
        <dbReference type="ARBA" id="ARBA00008683"/>
    </source>
</evidence>
<dbReference type="PANTHER" id="PTHR33209">
    <property type="entry name" value="PROTEASE 4"/>
    <property type="match status" value="1"/>
</dbReference>
<dbReference type="STRING" id="880526.GCA_000427365_01006"/>
<dbReference type="CDD" id="cd07023">
    <property type="entry name" value="S49_Sppa_N_C"/>
    <property type="match status" value="1"/>
</dbReference>
<protein>
    <submittedName>
        <fullName evidence="9">Protease 4</fullName>
        <ecNumber evidence="9">3.4.21.-</ecNumber>
    </submittedName>
</protein>
<accession>A0A379MNV3</accession>
<keyword evidence="3 9" id="KW-0645">Protease</keyword>
<keyword evidence="4 9" id="KW-0378">Hydrolase</keyword>
<evidence type="ECO:0000259" key="8">
    <source>
        <dbReference type="Pfam" id="PF01343"/>
    </source>
</evidence>
<comment type="similarity">
    <text evidence="2">Belongs to the peptidase S49 family.</text>
</comment>
<dbReference type="InterPro" id="IPR002142">
    <property type="entry name" value="Peptidase_S49"/>
</dbReference>
<keyword evidence="10" id="KW-1185">Reference proteome</keyword>
<dbReference type="GO" id="GO:0008236">
    <property type="term" value="F:serine-type peptidase activity"/>
    <property type="evidence" value="ECO:0007669"/>
    <property type="project" value="UniProtKB-KW"/>
</dbReference>
<name>A0A379MNV3_9BACT</name>
<dbReference type="InterPro" id="IPR004635">
    <property type="entry name" value="Pept_S49_SppA"/>
</dbReference>